<dbReference type="KEGG" id="csal:NBC122_00092"/>
<dbReference type="PANTHER" id="PTHR46566">
    <property type="entry name" value="1-PHOSPHOFRUCTOKINASE-RELATED"/>
    <property type="match status" value="1"/>
</dbReference>
<evidence type="ECO:0000256" key="5">
    <source>
        <dbReference type="ARBA" id="ARBA00022840"/>
    </source>
</evidence>
<evidence type="ECO:0000259" key="7">
    <source>
        <dbReference type="Pfam" id="PF00294"/>
    </source>
</evidence>
<dbReference type="InterPro" id="IPR011611">
    <property type="entry name" value="PfkB_dom"/>
</dbReference>
<gene>
    <name evidence="8" type="primary">pfkB</name>
    <name evidence="8" type="ORF">NBC122_00092</name>
</gene>
<dbReference type="InterPro" id="IPR002173">
    <property type="entry name" value="Carboh/pur_kinase_PfkB_CS"/>
</dbReference>
<name>A0A4P6ZBV9_9FLAO</name>
<accession>A0A4P6ZBV9</accession>
<dbReference type="PIRSF" id="PIRSF000535">
    <property type="entry name" value="1PFK/6PFK/LacC"/>
    <property type="match status" value="1"/>
</dbReference>
<keyword evidence="3" id="KW-0547">Nucleotide-binding</keyword>
<dbReference type="RefSeq" id="WP_133438494.1">
    <property type="nucleotide sequence ID" value="NZ_CP037954.1"/>
</dbReference>
<dbReference type="Pfam" id="PF00294">
    <property type="entry name" value="PfkB"/>
    <property type="match status" value="1"/>
</dbReference>
<keyword evidence="2 6" id="KW-0808">Transferase</keyword>
<dbReference type="PROSITE" id="PS00584">
    <property type="entry name" value="PFKB_KINASES_2"/>
    <property type="match status" value="1"/>
</dbReference>
<dbReference type="PANTHER" id="PTHR46566:SF2">
    <property type="entry name" value="ATP-DEPENDENT 6-PHOSPHOFRUCTOKINASE ISOZYME 2"/>
    <property type="match status" value="1"/>
</dbReference>
<evidence type="ECO:0000256" key="3">
    <source>
        <dbReference type="ARBA" id="ARBA00022741"/>
    </source>
</evidence>
<feature type="domain" description="Carbohydrate kinase PfkB" evidence="7">
    <location>
        <begin position="24"/>
        <end position="295"/>
    </location>
</feature>
<dbReference type="OrthoDB" id="9801219at2"/>
<dbReference type="EC" id="2.7.1.11" evidence="8"/>
<evidence type="ECO:0000256" key="4">
    <source>
        <dbReference type="ARBA" id="ARBA00022777"/>
    </source>
</evidence>
<keyword evidence="9" id="KW-1185">Reference proteome</keyword>
<keyword evidence="4 8" id="KW-0418">Kinase</keyword>
<evidence type="ECO:0000313" key="8">
    <source>
        <dbReference type="EMBL" id="QBO56951.1"/>
    </source>
</evidence>
<dbReference type="GO" id="GO:0003872">
    <property type="term" value="F:6-phosphofructokinase activity"/>
    <property type="evidence" value="ECO:0007669"/>
    <property type="project" value="UniProtKB-EC"/>
</dbReference>
<dbReference type="EMBL" id="CP037954">
    <property type="protein sequence ID" value="QBO56951.1"/>
    <property type="molecule type" value="Genomic_DNA"/>
</dbReference>
<dbReference type="AlphaFoldDB" id="A0A4P6ZBV9"/>
<dbReference type="PROSITE" id="PS00583">
    <property type="entry name" value="PFKB_KINASES_1"/>
    <property type="match status" value="1"/>
</dbReference>
<dbReference type="FunFam" id="3.40.1190.20:FF:000001">
    <property type="entry name" value="Phosphofructokinase"/>
    <property type="match status" value="1"/>
</dbReference>
<dbReference type="InterPro" id="IPR029056">
    <property type="entry name" value="Ribokinase-like"/>
</dbReference>
<sequence length="312" mass="33414">MKKSVLTITLNPSVDKSSSVQNIVPRLKLRCKAPKHEAGGGGINVSRGLARLGISSDVFFTSGGRTGQLLEEILQTERLHTFPLDISTETRENFTVTDTVSKEQYRFIFPGGKLTLKEQKKITDFVDRINPCPDFVVFSGSLPPGVDPIFLSQLVNKCKAKGSNVIVDTSGEALKTAIEAGLFLIKPSVRELSAFVGKDKLEDSEIEQAAQRIISRGKAKIVVVSLGSGGAVLFSENEKIQVAAPVVKVKSTVGAGDSMVAGMLSVLINGGDHKKMISMGIACGSAATMTEGTGLFTKENAERLFNDIQNQK</sequence>
<keyword evidence="5" id="KW-0067">ATP-binding</keyword>
<evidence type="ECO:0000256" key="1">
    <source>
        <dbReference type="ARBA" id="ARBA00010688"/>
    </source>
</evidence>
<evidence type="ECO:0000313" key="9">
    <source>
        <dbReference type="Proteomes" id="UP000294419"/>
    </source>
</evidence>
<protein>
    <submittedName>
        <fullName evidence="8">ATP-dependent 6-phosphofructokinase isozyme 2</fullName>
        <ecNumber evidence="8">2.7.1.11</ecNumber>
    </submittedName>
</protein>
<dbReference type="NCBIfam" id="TIGR03168">
    <property type="entry name" value="1-PFK"/>
    <property type="match status" value="1"/>
</dbReference>
<dbReference type="Gene3D" id="3.40.1190.20">
    <property type="match status" value="1"/>
</dbReference>
<proteinExistence type="inferred from homology"/>
<dbReference type="GO" id="GO:0005524">
    <property type="term" value="F:ATP binding"/>
    <property type="evidence" value="ECO:0007669"/>
    <property type="project" value="UniProtKB-KW"/>
</dbReference>
<dbReference type="CDD" id="cd01164">
    <property type="entry name" value="FruK_PfkB_like"/>
    <property type="match status" value="1"/>
</dbReference>
<dbReference type="GO" id="GO:0005829">
    <property type="term" value="C:cytosol"/>
    <property type="evidence" value="ECO:0007669"/>
    <property type="project" value="TreeGrafter"/>
</dbReference>
<dbReference type="Proteomes" id="UP000294419">
    <property type="component" value="Chromosome"/>
</dbReference>
<dbReference type="InterPro" id="IPR017583">
    <property type="entry name" value="Tagatose/fructose_Pkinase"/>
</dbReference>
<evidence type="ECO:0000256" key="6">
    <source>
        <dbReference type="PIRNR" id="PIRNR000535"/>
    </source>
</evidence>
<organism evidence="8 9">
    <name type="scientific">Chryseobacterium salivictor</name>
    <dbReference type="NCBI Taxonomy" id="2547600"/>
    <lineage>
        <taxon>Bacteria</taxon>
        <taxon>Pseudomonadati</taxon>
        <taxon>Bacteroidota</taxon>
        <taxon>Flavobacteriia</taxon>
        <taxon>Flavobacteriales</taxon>
        <taxon>Weeksellaceae</taxon>
        <taxon>Chryseobacterium group</taxon>
        <taxon>Chryseobacterium</taxon>
    </lineage>
</organism>
<reference evidence="8 9" key="1">
    <citation type="submission" date="2019-03" db="EMBL/GenBank/DDBJ databases">
        <authorList>
            <person name="Kim H."/>
            <person name="Yu S.-M."/>
        </authorList>
    </citation>
    <scope>NUCLEOTIDE SEQUENCE [LARGE SCALE GENOMIC DNA]</scope>
    <source>
        <strain evidence="8 9">NBC122</strain>
    </source>
</reference>
<comment type="similarity">
    <text evidence="1">Belongs to the carbohydrate kinase PfkB family.</text>
</comment>
<dbReference type="SUPFAM" id="SSF53613">
    <property type="entry name" value="Ribokinase-like"/>
    <property type="match status" value="1"/>
</dbReference>
<evidence type="ECO:0000256" key="2">
    <source>
        <dbReference type="ARBA" id="ARBA00022679"/>
    </source>
</evidence>